<proteinExistence type="predicted"/>
<dbReference type="Proteomes" id="UP000010798">
    <property type="component" value="Chromosome"/>
</dbReference>
<reference evidence="2 3" key="1">
    <citation type="submission" date="2012-02" db="EMBL/GenBank/DDBJ databases">
        <title>Complete sequence of chromosome of Singulisphaera acidiphila DSM 18658.</title>
        <authorList>
            <consortium name="US DOE Joint Genome Institute (JGI-PGF)"/>
            <person name="Lucas S."/>
            <person name="Copeland A."/>
            <person name="Lapidus A."/>
            <person name="Glavina del Rio T."/>
            <person name="Dalin E."/>
            <person name="Tice H."/>
            <person name="Bruce D."/>
            <person name="Goodwin L."/>
            <person name="Pitluck S."/>
            <person name="Peters L."/>
            <person name="Ovchinnikova G."/>
            <person name="Chertkov O."/>
            <person name="Kyrpides N."/>
            <person name="Mavromatis K."/>
            <person name="Ivanova N."/>
            <person name="Brettin T."/>
            <person name="Detter J.C."/>
            <person name="Han C."/>
            <person name="Larimer F."/>
            <person name="Land M."/>
            <person name="Hauser L."/>
            <person name="Markowitz V."/>
            <person name="Cheng J.-F."/>
            <person name="Hugenholtz P."/>
            <person name="Woyke T."/>
            <person name="Wu D."/>
            <person name="Tindall B."/>
            <person name="Pomrenke H."/>
            <person name="Brambilla E."/>
            <person name="Klenk H.-P."/>
            <person name="Eisen J.A."/>
        </authorList>
    </citation>
    <scope>NUCLEOTIDE SEQUENCE [LARGE SCALE GENOMIC DNA]</scope>
    <source>
        <strain evidence="3">ATCC BAA-1392 / DSM 18658 / VKM B-2454 / MOB10</strain>
    </source>
</reference>
<dbReference type="HOGENOM" id="CLU_1757602_0_0_0"/>
<name>L0DBU1_SINAD</name>
<evidence type="ECO:0000313" key="2">
    <source>
        <dbReference type="EMBL" id="AGA26834.1"/>
    </source>
</evidence>
<dbReference type="EMBL" id="CP003364">
    <property type="protein sequence ID" value="AGA26834.1"/>
    <property type="molecule type" value="Genomic_DNA"/>
</dbReference>
<dbReference type="KEGG" id="saci:Sinac_2527"/>
<dbReference type="STRING" id="886293.Sinac_2527"/>
<evidence type="ECO:0000313" key="3">
    <source>
        <dbReference type="Proteomes" id="UP000010798"/>
    </source>
</evidence>
<dbReference type="AlphaFoldDB" id="L0DBU1"/>
<keyword evidence="3" id="KW-1185">Reference proteome</keyword>
<accession>L0DBU1</accession>
<dbReference type="RefSeq" id="WP_015245986.1">
    <property type="nucleotide sequence ID" value="NC_019892.1"/>
</dbReference>
<protein>
    <submittedName>
        <fullName evidence="2">Uncharacterized protein</fullName>
    </submittedName>
</protein>
<organism evidence="2 3">
    <name type="scientific">Singulisphaera acidiphila (strain ATCC BAA-1392 / DSM 18658 / VKM B-2454 / MOB10)</name>
    <dbReference type="NCBI Taxonomy" id="886293"/>
    <lineage>
        <taxon>Bacteria</taxon>
        <taxon>Pseudomonadati</taxon>
        <taxon>Planctomycetota</taxon>
        <taxon>Planctomycetia</taxon>
        <taxon>Isosphaerales</taxon>
        <taxon>Isosphaeraceae</taxon>
        <taxon>Singulisphaera</taxon>
    </lineage>
</organism>
<sequence>MSRLSFGSRRRPNESEGRAVWGTAAKVSALSPSVRWLFVGWAGRSEGAAGSFARHSHEAEAGGELSRAGAATTASSPIASVDGGKDSTLPQQPHSADGRLAQQAREVDADLDFVVEQAEATSANESIPTIATKATKATFVLGRCVVMA</sequence>
<gene>
    <name evidence="2" type="ordered locus">Sinac_2527</name>
</gene>
<feature type="region of interest" description="Disordered" evidence="1">
    <location>
        <begin position="60"/>
        <end position="101"/>
    </location>
</feature>
<evidence type="ECO:0000256" key="1">
    <source>
        <dbReference type="SAM" id="MobiDB-lite"/>
    </source>
</evidence>